<protein>
    <submittedName>
        <fullName evidence="1">Uncharacterized protein</fullName>
    </submittedName>
</protein>
<accession>A0AAN6J057</accession>
<reference evidence="1" key="1">
    <citation type="submission" date="2021-12" db="EMBL/GenBank/DDBJ databases">
        <title>Black yeast isolated from Biological Soil Crust.</title>
        <authorList>
            <person name="Kurbessoian T."/>
        </authorList>
    </citation>
    <scope>NUCLEOTIDE SEQUENCE</scope>
    <source>
        <strain evidence="1">CCFEE 5208</strain>
    </source>
</reference>
<sequence>MEQNEIPISSSISKRVICLNWPNDHTFTIFWRAEILVCKLLLRTYYGPTASKTLGFASIDALTNRVNNLPSAIQGCAARVIDLLLDIKAAMHSFDMIKKICTNRAASGGKPLPDEMSNEILKYWQLDTRVPIVPTREVVVKDATKASAKYQDAAKVGYVFQNPQPARTLRYCFVCFRHKARPQWRRRVRQWIWRKPEFNRNTARPTTCSCRPARCLADQER</sequence>
<dbReference type="EMBL" id="JASUXU010000149">
    <property type="protein sequence ID" value="KAK0303420.1"/>
    <property type="molecule type" value="Genomic_DNA"/>
</dbReference>
<dbReference type="AlphaFoldDB" id="A0AAN6J057"/>
<proteinExistence type="predicted"/>
<gene>
    <name evidence="1" type="ORF">LTR82_017562</name>
</gene>
<comment type="caution">
    <text evidence="1">The sequence shown here is derived from an EMBL/GenBank/DDBJ whole genome shotgun (WGS) entry which is preliminary data.</text>
</comment>
<evidence type="ECO:0000313" key="1">
    <source>
        <dbReference type="EMBL" id="KAK0303420.1"/>
    </source>
</evidence>
<organism evidence="1 2">
    <name type="scientific">Friedmanniomyces endolithicus</name>
    <dbReference type="NCBI Taxonomy" id="329885"/>
    <lineage>
        <taxon>Eukaryota</taxon>
        <taxon>Fungi</taxon>
        <taxon>Dikarya</taxon>
        <taxon>Ascomycota</taxon>
        <taxon>Pezizomycotina</taxon>
        <taxon>Dothideomycetes</taxon>
        <taxon>Dothideomycetidae</taxon>
        <taxon>Mycosphaerellales</taxon>
        <taxon>Teratosphaeriaceae</taxon>
        <taxon>Friedmanniomyces</taxon>
    </lineage>
</organism>
<name>A0AAN6J057_9PEZI</name>
<evidence type="ECO:0000313" key="2">
    <source>
        <dbReference type="Proteomes" id="UP001168146"/>
    </source>
</evidence>
<dbReference type="Proteomes" id="UP001168146">
    <property type="component" value="Unassembled WGS sequence"/>
</dbReference>